<protein>
    <submittedName>
        <fullName evidence="4">Cell division protein</fullName>
    </submittedName>
</protein>
<dbReference type="PANTHER" id="PTHR23077">
    <property type="entry name" value="AAA-FAMILY ATPASE"/>
    <property type="match status" value="1"/>
</dbReference>
<sequence>MSSTNHQKNVNKKIYYQFLLSSNNPLESQELENRRSRFASDRDSFSSNLFRQKLSSVRESTSSILFSQSIELSSGKETQKNLLDNKIITLLQNKIKLEENPYNGLKRIASDPLKTPGVKSISPNVKKKLPIFTLSTFFPYRKTFLCYWLLPLVGFVYTASTTAHTPHIKSFLARGGSVESSLSGYGLKSQQTVSIAGFAQRSSKTMSEQNILSRFATSPQAPEAIASGSPSGYGARDPVGTSYSLSNSLLTTEFNVKSNLLNSEIQKYCKYYLSSLNDYVQSKQSNLLNELDEIQFNKRYLPLAKTSKLPFHFQKSRIDYRTTSFRLSRDPLGTKSNLFSLTLLKTELNTTLRNGETFSPGLLEAPPWLLSGAKPHNRPPGTRAWGAENKFHLKVSFLSKMLPSTSVQGVKPTMDIQTLEKTAVEKTNQEIFFNPIISYSQASSLLDAFSQNQFFTKNQSLQHALSNRENHKLHSSREHFNIKNLDFYEKFFSYKNILNEFGKNNLEHLGLKTFDAEGAFGEKESLLGAKLKLDSLSSSLFLNKIQNVSQKVPSLVLPQGEVNKSQSSEISYSKLSKDQLYNLLFNSLQKQIVTPFVPSTPGTLNKTHKLDFVKESLPLREGIVMGVLEEGKKPLLENQRKTIAGDRQLTGAKPSRELTLSILYKPAIENRRSRFSSDEIKFLNDDSPVKNHNLKTLKLAHPFLMSIKEKDSVDTVYSVQSRFSPERNFDLNKSNKIEFLSPPSLKRLDKVDSLTVDVYQTRKSDLKGSDEVKNRLRRFSSDSLAVMANKKAATYSSGQRNDFSNYSHFVKSYYYKLKNYIMYSRLKTNGLRNESKFVLSPAASDGAAAQRASSGFVGFANRIDRRQRGALTDPFTEQTHDSKWTEENRLRRFSSPLITKSYRESTKSILFRDFVPGRGKGSLIENRLRRFSSGTKSPVSDRSDSKLRFDVDPLTDPLLNQDYPWLKIEKVLRAYFSIKNPTHEKSKRPSSLERETRKMSNVSFSGTPRLGNLQTKLTEQNLIVLKNKLKKKIILQNLIFSPLAKREGLKIENSQFPKTKNRSLDSQTLKQTHPVRLIIKNRLAMNLKPHLEGGVPLVQPEVDGSETQILNGYSLISSQGHTSAYSFANKKHVQKKRRIKKLKKETRQRKKRKRFYPRPIWIRYRLYSNYLKNRYYSFNNALTQTQNTVRFRSPQREKETTLTGGNVLFNESKSFYTISRPVLGELKRVLWKSYWLRSNLNPYLNKVKSYLANIKQSKQSWELYTHLNSFFMYFLGFNQDLSSTYQKSPLNTSFYLGPLTDNKLQNSMYVAEYYRNVYERLQQFISQIRENLTLNGNIKVRASQVGHLPFTKGVFGKEKRGIALKKNEDFWVKLGKTLTLETHQSSISPQAPSAKATSKLRLYWAFSKTSYGFHKETHNRKRAWETTKQREQTKNNKTKKLFRNVKNQIKNLLTNSFPFIPEYLVLDKLEASGYSDFVTSFSSQEPTAGRMPKATSSLNKVDDVYSVANALPVSTSTPSSGVQKSKNPLKTIEKHFKKTTLSEKLNSIDKIDSLGMLGEKLENLKTNDSNFNKNINKLLQKALQKARQKDEKASVFQSITRNVNNSVLKRNDEVPIAGFAQRSSKTIVFDDRLIGVSLDKPSIENRRSRFSSGSLTTTTQSGNKKYILQKVLGYRNDPGLLLQNISGQQASILPPNQNSRPVFYRDNIQNHLTTKSAYWWTEKISLDTLVGPSSQSEGIFFTARFAEENNVKMNQSENSIFIISSLLFHFCTLLSILSISHIRGFLKVSLLAISKTYKMSLSLLTPVVSSNVSSFKLKRIDDISSLSLDKVAKPLESSKSIKRIDEVYSLFVSSLPNSKQSVPAPPGFRAGGHKGASHQRNFSILKRVLLNRSLPRLNGAHVEHRLRRSPGEAGNSDKVTPIARDPLGTKSMLFGSKTNSVSEKRNFKKGTSEHSQFEFFKLFTFIYNLNDLVSFVTTNQLANQKSKEKSQLNRVDKVDSLGPPLDNPEEISIVFDDRWAKPAMQASQRGTEGRQGFSLTQKLYLLLRYSIKKPIYYFKIKTRPQLNVRDNNRTISSLPQVSRLPQALPPPSGGGVDRVERRPEKTISLIQYSLTKLSVYSLLTMNTVTKHYYNLYFTTSSVLKEIKVNVFEKCLRAVYTFLEKPGEQIVDWVAYMFLVEWASDISNTIPENLDLYVGSTTSKLTRIFFFYNLNLNGVLSPFGVFVTEFMRRNDSTLSLNLHASLLLNTSLGSSTLPTVSKTQSSLSESNIFTLSLFNFMNPFIQRRMTHLYDILLLQFYQPDTDLITRQKKGILFWDIWGDFLMQTAEESNINISELTSVKEEQIKLLEKCEIGLDNPSVSAPPGSPPGREPRSGAYSGAKIPVKKIDEVSSLGARKMGSVQTFGAKIRNLLNFAVSTSSSSQTGATKGTLSSTGDYFLKSLSQTDLIDPRLGWGAQQYLSYQGKDTELFIDLHPRASLDMVSLLKSNESVQQPIGTLVCQIYSGLLSKQISKNILVVGSSGVEKSLLIQAIAGETELKIITDNAYRYATVYRGVAVGIKLLRDVFDSLVATGPPCLFLIEDIHAIGEKRPLLISDDETVSRRDGASQEIHEKNQVFYQLSKHVMTHYKKPYKGDFSLLIPTNHFCFDFFLVGLNSRMTNLYNPSNGGANQNTKISGNTKKSVLPKMNSTGENNASVNSKLSEVNSQSSKNSLKSLTAYKKVPSRLLIKSSELLSPPANSPFSFLSLVDSKKFKPLKTLSEMPWAGLPGEQLSQVSKASYSIRVKVALLADMAISSLSVKLDMITDLLVIIDSVKGNRGFVVFATTHVPYVLDPALRRPGRLDETISLGLLPSVFARWEILKASFSSLNSNVNPVVPGLSLQTTLDFSYFTKNVSNQYGLTQIQAKLFNYIESRRSRFSSGLDNTTSRVTGAAHRDPEGIDERSISTIFTNQPYMASLLTTFQKSLGNGSSPSTALKRIDKVNSLLPTYRELTEENRRSRFSKSILFRDEVPGRGKGSLIENRLRRFSSGTKSPVSDRSDSKGRFDVDPWTDPVNKLSQTLLSQTYYSASTFLMMTVPRSTLNRIDKVENRRSRFSSDSLGSSGISAVKVGGESSVSTLKTQRHRLQRSPGEAGNESLSDKRQKRDMFEFTADFFSENSRIINLYASPQTLKTHLVYLISGKLGEMFLFQKKSQLREVQTCNAFLRSFGLAKGISWSATGKNPSYLKLQNQLSGGYSSVGLSNTWQAVSTLVLSYIHKRYLYHKNLIVPKQLNFTNYSSLLEYPSPPATNILLPAKRYENYKRSFTYFASKRQTSIRIMDQINLHQQQRLVKRLYRYPVQELFRSEIMAAGGEGENRFTTFTNASLMIGSYDGIAQKTSSSNWFMKNRIFMRHKNYLTNQWWNGQLPEHNNETTFLSDIDWRYTFISSSGEKGRTSVKFVNLKRIDEVNSLFDSLDTGLKKKDKSLNTFELGKIGSDSGSTSTQSVESDRSRSDPKDILLDFPDADQHYNPRNRRWLITKGAYNNWFDFEKTIYSEIYSHFIFDSFIKAYSTFEQNRDILDFYAFYLLKNPSALIRTDRSVKLYERMFKTSNRDPKGNFVCSLPS</sequence>
<feature type="compositionally biased region" description="Polar residues" evidence="2">
    <location>
        <begin position="3478"/>
        <end position="3487"/>
    </location>
</feature>
<name>A0A0S2LP89_CHLAP</name>
<evidence type="ECO:0000256" key="2">
    <source>
        <dbReference type="SAM" id="MobiDB-lite"/>
    </source>
</evidence>
<dbReference type="InterPro" id="IPR050168">
    <property type="entry name" value="AAA_ATPase_domain"/>
</dbReference>
<dbReference type="GO" id="GO:0051301">
    <property type="term" value="P:cell division"/>
    <property type="evidence" value="ECO:0007669"/>
    <property type="project" value="UniProtKB-KW"/>
</dbReference>
<dbReference type="SUPFAM" id="SSF52540">
    <property type="entry name" value="P-loop containing nucleoside triphosphate hydrolases"/>
    <property type="match status" value="1"/>
</dbReference>
<organism evidence="4">
    <name type="scientific">Chlamydomonas applanata</name>
    <name type="common">Chlamydomonas humicola</name>
    <dbReference type="NCBI Taxonomy" id="35704"/>
    <lineage>
        <taxon>Eukaryota</taxon>
        <taxon>Viridiplantae</taxon>
        <taxon>Chlorophyta</taxon>
        <taxon>core chlorophytes</taxon>
        <taxon>Chlorophyceae</taxon>
        <taxon>CS clade</taxon>
        <taxon>Chlamydomonadales</taxon>
        <taxon>Chlamydomonadaceae</taxon>
        <taxon>Chlamydomonas</taxon>
    </lineage>
</organism>
<feature type="region of interest" description="Disordered" evidence="2">
    <location>
        <begin position="2357"/>
        <end position="2379"/>
    </location>
</feature>
<dbReference type="Gene3D" id="3.40.50.300">
    <property type="entry name" value="P-loop containing nucleotide triphosphate hydrolases"/>
    <property type="match status" value="2"/>
</dbReference>
<keyword evidence="4" id="KW-0131">Cell cycle</keyword>
<evidence type="ECO:0000256" key="1">
    <source>
        <dbReference type="SAM" id="Coils"/>
    </source>
</evidence>
<feature type="compositionally biased region" description="Basic and acidic residues" evidence="2">
    <location>
        <begin position="3488"/>
        <end position="3497"/>
    </location>
</feature>
<feature type="region of interest" description="Disordered" evidence="2">
    <location>
        <begin position="3477"/>
        <end position="3497"/>
    </location>
</feature>
<feature type="coiled-coil region" evidence="1">
    <location>
        <begin position="1561"/>
        <end position="1592"/>
    </location>
</feature>
<dbReference type="Pfam" id="PF00004">
    <property type="entry name" value="AAA"/>
    <property type="match status" value="1"/>
</dbReference>
<feature type="region of interest" description="Disordered" evidence="2">
    <location>
        <begin position="2666"/>
        <end position="2709"/>
    </location>
</feature>
<geneLocation type="chloroplast" evidence="4"/>
<gene>
    <name evidence="4" type="primary">ftsH</name>
</gene>
<dbReference type="InterPro" id="IPR003959">
    <property type="entry name" value="ATPase_AAA_core"/>
</dbReference>
<evidence type="ECO:0000259" key="3">
    <source>
        <dbReference type="Pfam" id="PF00004"/>
    </source>
</evidence>
<keyword evidence="1" id="KW-0175">Coiled coil</keyword>
<dbReference type="InterPro" id="IPR027417">
    <property type="entry name" value="P-loop_NTPase"/>
</dbReference>
<feature type="domain" description="ATPase AAA-type core" evidence="3">
    <location>
        <begin position="2516"/>
        <end position="2605"/>
    </location>
</feature>
<accession>A0A0S2LP89</accession>
<dbReference type="GO" id="GO:0016887">
    <property type="term" value="F:ATP hydrolysis activity"/>
    <property type="evidence" value="ECO:0007669"/>
    <property type="project" value="InterPro"/>
</dbReference>
<keyword evidence="4" id="KW-0132">Cell division</keyword>
<dbReference type="GO" id="GO:0005524">
    <property type="term" value="F:ATP binding"/>
    <property type="evidence" value="ECO:0007669"/>
    <property type="project" value="InterPro"/>
</dbReference>
<dbReference type="Gene3D" id="1.10.8.60">
    <property type="match status" value="1"/>
</dbReference>
<evidence type="ECO:0000313" key="4">
    <source>
        <dbReference type="EMBL" id="ALO63191.1"/>
    </source>
</evidence>
<keyword evidence="4" id="KW-0150">Chloroplast</keyword>
<keyword evidence="4" id="KW-0934">Plastid</keyword>
<dbReference type="EMBL" id="KT625417">
    <property type="protein sequence ID" value="ALO63191.1"/>
    <property type="molecule type" value="Genomic_DNA"/>
</dbReference>
<reference evidence="4" key="1">
    <citation type="journal article" date="2015" name="BMC Evol. Biol.">
        <title>Chloroplast phylogenomic analysis of chlorophyte green algae identifies a novel lineage sister to the Sphaeropleales (Chlorophyceae).</title>
        <authorList>
            <person name="Lemieux C."/>
            <person name="Vincent A.T."/>
            <person name="Labarre A."/>
            <person name="Otis C."/>
            <person name="Turmel M."/>
        </authorList>
    </citation>
    <scope>NUCLEOTIDE SEQUENCE</scope>
</reference>
<feature type="region of interest" description="Disordered" evidence="2">
    <location>
        <begin position="3115"/>
        <end position="3142"/>
    </location>
</feature>
<dbReference type="PANTHER" id="PTHR23077:SF117">
    <property type="entry name" value="AAA+ ATPASE DOMAIN-CONTAINING PROTEIN"/>
    <property type="match status" value="1"/>
</dbReference>
<feature type="region of interest" description="Disordered" evidence="2">
    <location>
        <begin position="982"/>
        <end position="1007"/>
    </location>
</feature>
<feature type="compositionally biased region" description="Polar residues" evidence="2">
    <location>
        <begin position="2666"/>
        <end position="2705"/>
    </location>
</feature>
<proteinExistence type="predicted"/>